<evidence type="ECO:0008006" key="4">
    <source>
        <dbReference type="Google" id="ProtNLM"/>
    </source>
</evidence>
<accession>A0A368YJI5</accession>
<comment type="caution">
    <text evidence="2">The sequence shown here is derived from an EMBL/GenBank/DDBJ whole genome shotgun (WGS) entry which is preliminary data.</text>
</comment>
<gene>
    <name evidence="2" type="ORF">C7476_11613</name>
</gene>
<proteinExistence type="predicted"/>
<feature type="chain" id="PRO_5017042914" description="EF-hand domain-containing protein" evidence="1">
    <location>
        <begin position="23"/>
        <end position="123"/>
    </location>
</feature>
<dbReference type="AlphaFoldDB" id="A0A368YJI5"/>
<dbReference type="EMBL" id="QPJM01000016">
    <property type="protein sequence ID" value="RCW79759.1"/>
    <property type="molecule type" value="Genomic_DNA"/>
</dbReference>
<evidence type="ECO:0000313" key="2">
    <source>
        <dbReference type="EMBL" id="RCW79759.1"/>
    </source>
</evidence>
<protein>
    <recommendedName>
        <fullName evidence="4">EF-hand domain-containing protein</fullName>
    </recommendedName>
</protein>
<dbReference type="RefSeq" id="WP_114431928.1">
    <property type="nucleotide sequence ID" value="NZ_QPJM01000016.1"/>
</dbReference>
<organism evidence="2 3">
    <name type="scientific">Phyllobacterium bourgognense</name>
    <dbReference type="NCBI Taxonomy" id="314236"/>
    <lineage>
        <taxon>Bacteria</taxon>
        <taxon>Pseudomonadati</taxon>
        <taxon>Pseudomonadota</taxon>
        <taxon>Alphaproteobacteria</taxon>
        <taxon>Hyphomicrobiales</taxon>
        <taxon>Phyllobacteriaceae</taxon>
        <taxon>Phyllobacterium</taxon>
    </lineage>
</organism>
<dbReference type="OrthoDB" id="8117074at2"/>
<feature type="signal peptide" evidence="1">
    <location>
        <begin position="1"/>
        <end position="22"/>
    </location>
</feature>
<dbReference type="Proteomes" id="UP000253324">
    <property type="component" value="Unassembled WGS sequence"/>
</dbReference>
<reference evidence="2 3" key="1">
    <citation type="submission" date="2018-07" db="EMBL/GenBank/DDBJ databases">
        <title>Genomic Encyclopedia of Type Strains, Phase III (KMG-III): the genomes of soil and plant-associated and newly described type strains.</title>
        <authorList>
            <person name="Whitman W."/>
        </authorList>
    </citation>
    <scope>NUCLEOTIDE SEQUENCE [LARGE SCALE GENOMIC DNA]</scope>
    <source>
        <strain evidence="2 3">31-25a</strain>
    </source>
</reference>
<evidence type="ECO:0000256" key="1">
    <source>
        <dbReference type="SAM" id="SignalP"/>
    </source>
</evidence>
<keyword evidence="1" id="KW-0732">Signal</keyword>
<evidence type="ECO:0000313" key="3">
    <source>
        <dbReference type="Proteomes" id="UP000253324"/>
    </source>
</evidence>
<name>A0A368YJI5_9HYPH</name>
<keyword evidence="3" id="KW-1185">Reference proteome</keyword>
<sequence>MTISRTIIIALLLTATAGSVHAGDRIWDPVPGAKPQKQDAASIQKLLDQELRAKFDAAAKSNHLLTAQAASDAGLGFVADHFVQIDSNHDGYASFDDVQTFFDGRSPLPAARARVAAKVQVVE</sequence>